<dbReference type="AlphaFoldDB" id="A0A251P220"/>
<evidence type="ECO:0000313" key="1">
    <source>
        <dbReference type="EMBL" id="ONI05668.1"/>
    </source>
</evidence>
<name>A0A251P220_PRUPE</name>
<accession>A0A251P220</accession>
<organism evidence="1 2">
    <name type="scientific">Prunus persica</name>
    <name type="common">Peach</name>
    <name type="synonym">Amygdalus persica</name>
    <dbReference type="NCBI Taxonomy" id="3760"/>
    <lineage>
        <taxon>Eukaryota</taxon>
        <taxon>Viridiplantae</taxon>
        <taxon>Streptophyta</taxon>
        <taxon>Embryophyta</taxon>
        <taxon>Tracheophyta</taxon>
        <taxon>Spermatophyta</taxon>
        <taxon>Magnoliopsida</taxon>
        <taxon>eudicotyledons</taxon>
        <taxon>Gunneridae</taxon>
        <taxon>Pentapetalae</taxon>
        <taxon>rosids</taxon>
        <taxon>fabids</taxon>
        <taxon>Rosales</taxon>
        <taxon>Rosaceae</taxon>
        <taxon>Amygdaloideae</taxon>
        <taxon>Amygdaleae</taxon>
        <taxon>Prunus</taxon>
    </lineage>
</organism>
<keyword evidence="2" id="KW-1185">Reference proteome</keyword>
<dbReference type="Gramene" id="ONI05668">
    <property type="protein sequence ID" value="ONI05668"/>
    <property type="gene ID" value="PRUPE_5G018300"/>
</dbReference>
<evidence type="ECO:0000313" key="2">
    <source>
        <dbReference type="Proteomes" id="UP000006882"/>
    </source>
</evidence>
<sequence length="107" mass="12954">MQNALVDLFTNLKGKYEKRRGGGGAVMLLPPPPSMEFSFRTYREREQLEFLRVYKVIQVCYFAHNEQVYIFDRKRKKKREQVYTVYLSSKHFYVVMCCKLEIQFFFT</sequence>
<gene>
    <name evidence="1" type="ORF">PRUPE_5G018300</name>
</gene>
<proteinExistence type="predicted"/>
<dbReference type="Proteomes" id="UP000006882">
    <property type="component" value="Chromosome G5"/>
</dbReference>
<protein>
    <submittedName>
        <fullName evidence="1">Uncharacterized protein</fullName>
    </submittedName>
</protein>
<dbReference type="EMBL" id="CM007655">
    <property type="protein sequence ID" value="ONI05668.1"/>
    <property type="molecule type" value="Genomic_DNA"/>
</dbReference>
<reference evidence="1 2" key="1">
    <citation type="journal article" date="2013" name="Nat. Genet.">
        <title>The high-quality draft genome of peach (Prunus persica) identifies unique patterns of genetic diversity, domestication and genome evolution.</title>
        <authorList>
            <consortium name="International Peach Genome Initiative"/>
            <person name="Verde I."/>
            <person name="Abbott A.G."/>
            <person name="Scalabrin S."/>
            <person name="Jung S."/>
            <person name="Shu S."/>
            <person name="Marroni F."/>
            <person name="Zhebentyayeva T."/>
            <person name="Dettori M.T."/>
            <person name="Grimwood J."/>
            <person name="Cattonaro F."/>
            <person name="Zuccolo A."/>
            <person name="Rossini L."/>
            <person name="Jenkins J."/>
            <person name="Vendramin E."/>
            <person name="Meisel L.A."/>
            <person name="Decroocq V."/>
            <person name="Sosinski B."/>
            <person name="Prochnik S."/>
            <person name="Mitros T."/>
            <person name="Policriti A."/>
            <person name="Cipriani G."/>
            <person name="Dondini L."/>
            <person name="Ficklin S."/>
            <person name="Goodstein D.M."/>
            <person name="Xuan P."/>
            <person name="Del Fabbro C."/>
            <person name="Aramini V."/>
            <person name="Copetti D."/>
            <person name="Gonzalez S."/>
            <person name="Horner D.S."/>
            <person name="Falchi R."/>
            <person name="Lucas S."/>
            <person name="Mica E."/>
            <person name="Maldonado J."/>
            <person name="Lazzari B."/>
            <person name="Bielenberg D."/>
            <person name="Pirona R."/>
            <person name="Miculan M."/>
            <person name="Barakat A."/>
            <person name="Testolin R."/>
            <person name="Stella A."/>
            <person name="Tartarini S."/>
            <person name="Tonutti P."/>
            <person name="Arus P."/>
            <person name="Orellana A."/>
            <person name="Wells C."/>
            <person name="Main D."/>
            <person name="Vizzotto G."/>
            <person name="Silva H."/>
            <person name="Salamini F."/>
            <person name="Schmutz J."/>
            <person name="Morgante M."/>
            <person name="Rokhsar D.S."/>
        </authorList>
    </citation>
    <scope>NUCLEOTIDE SEQUENCE [LARGE SCALE GENOMIC DNA]</scope>
    <source>
        <strain evidence="2">cv. Nemared</strain>
    </source>
</reference>